<feature type="domain" description="Lipoxygenase" evidence="1">
    <location>
        <begin position="1"/>
        <end position="68"/>
    </location>
</feature>
<protein>
    <recommendedName>
        <fullName evidence="1">Lipoxygenase domain-containing protein</fullName>
    </recommendedName>
</protein>
<organism evidence="2 3">
    <name type="scientific">Paralvinella palmiformis</name>
    <dbReference type="NCBI Taxonomy" id="53620"/>
    <lineage>
        <taxon>Eukaryota</taxon>
        <taxon>Metazoa</taxon>
        <taxon>Spiralia</taxon>
        <taxon>Lophotrochozoa</taxon>
        <taxon>Annelida</taxon>
        <taxon>Polychaeta</taxon>
        <taxon>Sedentaria</taxon>
        <taxon>Canalipalpata</taxon>
        <taxon>Terebellida</taxon>
        <taxon>Terebelliformia</taxon>
        <taxon>Alvinellidae</taxon>
        <taxon>Paralvinella</taxon>
    </lineage>
</organism>
<evidence type="ECO:0000259" key="1">
    <source>
        <dbReference type="PROSITE" id="PS51393"/>
    </source>
</evidence>
<proteinExistence type="predicted"/>
<dbReference type="PROSITE" id="PS51393">
    <property type="entry name" value="LIPOXYGENASE_3"/>
    <property type="match status" value="1"/>
</dbReference>
<keyword evidence="3" id="KW-1185">Reference proteome</keyword>
<dbReference type="EMBL" id="JAODUP010000046">
    <property type="protein sequence ID" value="KAK2165706.1"/>
    <property type="molecule type" value="Genomic_DNA"/>
</dbReference>
<accession>A0AAD9K6C8</accession>
<dbReference type="GO" id="GO:0016702">
    <property type="term" value="F:oxidoreductase activity, acting on single donors with incorporation of molecular oxygen, incorporation of two atoms of oxygen"/>
    <property type="evidence" value="ECO:0007669"/>
    <property type="project" value="InterPro"/>
</dbReference>
<gene>
    <name evidence="2" type="ORF">LSH36_46g04052</name>
</gene>
<evidence type="ECO:0000313" key="2">
    <source>
        <dbReference type="EMBL" id="KAK2165706.1"/>
    </source>
</evidence>
<dbReference type="Proteomes" id="UP001208570">
    <property type="component" value="Unassembled WGS sequence"/>
</dbReference>
<dbReference type="InterPro" id="IPR036226">
    <property type="entry name" value="LipOase_C_sf"/>
</dbReference>
<dbReference type="Gene3D" id="1.20.245.10">
    <property type="entry name" value="Lipoxygenase-1, Domain 5"/>
    <property type="match status" value="1"/>
</dbReference>
<evidence type="ECO:0000313" key="3">
    <source>
        <dbReference type="Proteomes" id="UP001208570"/>
    </source>
</evidence>
<comment type="caution">
    <text evidence="2">The sequence shown here is derived from an EMBL/GenBank/DDBJ whole genome shotgun (WGS) entry which is preliminary data.</text>
</comment>
<reference evidence="2" key="1">
    <citation type="journal article" date="2023" name="Mol. Biol. Evol.">
        <title>Third-Generation Sequencing Reveals the Adaptive Role of the Epigenome in Three Deep-Sea Polychaetes.</title>
        <authorList>
            <person name="Perez M."/>
            <person name="Aroh O."/>
            <person name="Sun Y."/>
            <person name="Lan Y."/>
            <person name="Juniper S.K."/>
            <person name="Young C.R."/>
            <person name="Angers B."/>
            <person name="Qian P.Y."/>
        </authorList>
    </citation>
    <scope>NUCLEOTIDE SEQUENCE</scope>
    <source>
        <strain evidence="2">P08H-3</strain>
    </source>
</reference>
<dbReference type="SUPFAM" id="SSF48484">
    <property type="entry name" value="Lipoxigenase"/>
    <property type="match status" value="1"/>
</dbReference>
<dbReference type="GO" id="GO:0046872">
    <property type="term" value="F:metal ion binding"/>
    <property type="evidence" value="ECO:0007669"/>
    <property type="project" value="InterPro"/>
</dbReference>
<sequence>MYPIFLSSKLPLGNNIETYFVEEEAINIQFEFRRELHILSRTISTRNSSLQIKYDNLSPNHIPNSVEPIPFLPKSITEDGTLPQFDRANLPNMYGMGMGGPSVPLMTLPLCMQFARNMGGKSHIGRRLSANLFSKAIGGMGMDRVNVPMTVIDRKQFAMSRYNYNRNQRSVYNAMCDGFY</sequence>
<name>A0AAD9K6C8_9ANNE</name>
<dbReference type="InterPro" id="IPR013819">
    <property type="entry name" value="LipOase_C"/>
</dbReference>
<dbReference type="AlphaFoldDB" id="A0AAD9K6C8"/>